<feature type="domain" description="Core-binding (CB)" evidence="7">
    <location>
        <begin position="127"/>
        <end position="205"/>
    </location>
</feature>
<dbReference type="PANTHER" id="PTHR30629:SF2">
    <property type="entry name" value="PROPHAGE INTEGRASE INTS-RELATED"/>
    <property type="match status" value="1"/>
</dbReference>
<dbReference type="InterPro" id="IPR010998">
    <property type="entry name" value="Integrase_recombinase_N"/>
</dbReference>
<evidence type="ECO:0000259" key="6">
    <source>
        <dbReference type="PROSITE" id="PS51898"/>
    </source>
</evidence>
<keyword evidence="4" id="KW-0233">DNA recombination</keyword>
<dbReference type="GO" id="GO:0003677">
    <property type="term" value="F:DNA binding"/>
    <property type="evidence" value="ECO:0007669"/>
    <property type="project" value="UniProtKB-UniRule"/>
</dbReference>
<evidence type="ECO:0000256" key="3">
    <source>
        <dbReference type="ARBA" id="ARBA00023125"/>
    </source>
</evidence>
<evidence type="ECO:0000313" key="8">
    <source>
        <dbReference type="EMBL" id="EMZ41029.1"/>
    </source>
</evidence>
<dbReference type="PATRIC" id="fig|1235804.3.peg.34"/>
<evidence type="ECO:0000313" key="9">
    <source>
        <dbReference type="Proteomes" id="UP000012527"/>
    </source>
</evidence>
<keyword evidence="2" id="KW-0229">DNA integration</keyword>
<dbReference type="Pfam" id="PF13356">
    <property type="entry name" value="Arm-DNA-bind_3"/>
    <property type="match status" value="1"/>
</dbReference>
<dbReference type="Gene3D" id="1.10.150.130">
    <property type="match status" value="1"/>
</dbReference>
<dbReference type="PANTHER" id="PTHR30629">
    <property type="entry name" value="PROPHAGE INTEGRASE"/>
    <property type="match status" value="1"/>
</dbReference>
<protein>
    <recommendedName>
        <fullName evidence="10">Core-binding (CB) domain-containing protein</fullName>
    </recommendedName>
</protein>
<dbReference type="GeneID" id="60655537"/>
<dbReference type="Gene3D" id="1.10.443.10">
    <property type="entry name" value="Intergrase catalytic core"/>
    <property type="match status" value="1"/>
</dbReference>
<dbReference type="InterPro" id="IPR002104">
    <property type="entry name" value="Integrase_catalytic"/>
</dbReference>
<dbReference type="InterPro" id="IPR044068">
    <property type="entry name" value="CB"/>
</dbReference>
<accession>N2BVU0</accession>
<dbReference type="GO" id="GO:0006310">
    <property type="term" value="P:DNA recombination"/>
    <property type="evidence" value="ECO:0007669"/>
    <property type="project" value="UniProtKB-KW"/>
</dbReference>
<dbReference type="InterPro" id="IPR038488">
    <property type="entry name" value="Integrase_DNA-bd_sf"/>
</dbReference>
<dbReference type="HOGENOM" id="CLU_510714_0_0_7"/>
<evidence type="ECO:0000256" key="5">
    <source>
        <dbReference type="PROSITE-ProRule" id="PRU01248"/>
    </source>
</evidence>
<dbReference type="InterPro" id="IPR013762">
    <property type="entry name" value="Integrase-like_cat_sf"/>
</dbReference>
<dbReference type="SUPFAM" id="SSF56349">
    <property type="entry name" value="DNA breaking-rejoining enzymes"/>
    <property type="match status" value="2"/>
</dbReference>
<dbReference type="Proteomes" id="UP000012527">
    <property type="component" value="Unassembled WGS sequence"/>
</dbReference>
<organism evidence="8 9">
    <name type="scientific">Helicobacter bilis WiWa</name>
    <dbReference type="NCBI Taxonomy" id="1235804"/>
    <lineage>
        <taxon>Bacteria</taxon>
        <taxon>Pseudomonadati</taxon>
        <taxon>Campylobacterota</taxon>
        <taxon>Epsilonproteobacteria</taxon>
        <taxon>Campylobacterales</taxon>
        <taxon>Helicobacteraceae</taxon>
        <taxon>Helicobacter</taxon>
    </lineage>
</organism>
<evidence type="ECO:0000256" key="1">
    <source>
        <dbReference type="ARBA" id="ARBA00008857"/>
    </source>
</evidence>
<dbReference type="Pfam" id="PF22022">
    <property type="entry name" value="Phage_int_M"/>
    <property type="match status" value="1"/>
</dbReference>
<dbReference type="Pfam" id="PF00589">
    <property type="entry name" value="Phage_integrase"/>
    <property type="match status" value="1"/>
</dbReference>
<dbReference type="InterPro" id="IPR053876">
    <property type="entry name" value="Phage_int_M"/>
</dbReference>
<dbReference type="InterPro" id="IPR025166">
    <property type="entry name" value="Integrase_DNA_bind_dom"/>
</dbReference>
<dbReference type="PROSITE" id="PS51900">
    <property type="entry name" value="CB"/>
    <property type="match status" value="1"/>
</dbReference>
<dbReference type="GO" id="GO:0015074">
    <property type="term" value="P:DNA integration"/>
    <property type="evidence" value="ECO:0007669"/>
    <property type="project" value="UniProtKB-KW"/>
</dbReference>
<gene>
    <name evidence="8" type="ORF">C826_00034</name>
</gene>
<evidence type="ECO:0000259" key="7">
    <source>
        <dbReference type="PROSITE" id="PS51900"/>
    </source>
</evidence>
<evidence type="ECO:0000256" key="2">
    <source>
        <dbReference type="ARBA" id="ARBA00022908"/>
    </source>
</evidence>
<evidence type="ECO:0008006" key="10">
    <source>
        <dbReference type="Google" id="ProtNLM"/>
    </source>
</evidence>
<feature type="domain" description="Tyr recombinase" evidence="6">
    <location>
        <begin position="246"/>
        <end position="497"/>
    </location>
</feature>
<dbReference type="AlphaFoldDB" id="N2BVU0"/>
<dbReference type="RefSeq" id="WP_004083853.1">
    <property type="nucleotide sequence ID" value="NZ_KB822505.1"/>
</dbReference>
<proteinExistence type="inferred from homology"/>
<dbReference type="InterPro" id="IPR011010">
    <property type="entry name" value="DNA_brk_join_enz"/>
</dbReference>
<reference evidence="8 9" key="1">
    <citation type="submission" date="2013-02" db="EMBL/GenBank/DDBJ databases">
        <title>The Genome Sequence of Helicobacter bilis WiWa.</title>
        <authorList>
            <consortium name="The Broad Institute Genome Sequencing Platform"/>
            <person name="Ward D."/>
            <person name="Overstreet A.-M.C."/>
            <person name="Ramer-Tait A.E."/>
            <person name="Phillips G.J."/>
            <person name="Wannemuehler M.J."/>
            <person name="Walker B."/>
            <person name="Young S.K."/>
            <person name="Zeng Q."/>
            <person name="Gargeya S."/>
            <person name="Fitzgerald M."/>
            <person name="Haas B."/>
            <person name="Abouelleil A."/>
            <person name="Alvarado L."/>
            <person name="Arachchi H.M."/>
            <person name="Berlin A.M."/>
            <person name="Chapman S.B."/>
            <person name="Dewar J."/>
            <person name="Goldberg J."/>
            <person name="Griggs A."/>
            <person name="Gujja S."/>
            <person name="Hansen M."/>
            <person name="Howarth C."/>
            <person name="Imamovic A."/>
            <person name="Larimer J."/>
            <person name="McCowan C."/>
            <person name="Murphy C."/>
            <person name="Neiman D."/>
            <person name="Pearson M."/>
            <person name="Priest M."/>
            <person name="Roberts A."/>
            <person name="Saif S."/>
            <person name="Shea T."/>
            <person name="Sisk P."/>
            <person name="Sykes S."/>
            <person name="Wortman J."/>
            <person name="Nusbaum C."/>
            <person name="Birren B."/>
        </authorList>
    </citation>
    <scope>NUCLEOTIDE SEQUENCE [LARGE SCALE GENOMIC DNA]</scope>
    <source>
        <strain evidence="8 9">WiWa</strain>
    </source>
</reference>
<evidence type="ECO:0000256" key="4">
    <source>
        <dbReference type="ARBA" id="ARBA00023172"/>
    </source>
</evidence>
<keyword evidence="3 5" id="KW-0238">DNA-binding</keyword>
<comment type="similarity">
    <text evidence="1">Belongs to the 'phage' integrase family.</text>
</comment>
<comment type="caution">
    <text evidence="8">The sequence shown here is derived from an EMBL/GenBank/DDBJ whole genome shotgun (WGS) entry which is preliminary data.</text>
</comment>
<name>N2BVU0_9HELI</name>
<dbReference type="PROSITE" id="PS51898">
    <property type="entry name" value="TYR_RECOMBINASE"/>
    <property type="match status" value="1"/>
</dbReference>
<sequence>MQYTTLHDIKRVITSFENSMNKASNKANANNKASKDLLVSDSTCKGLYLYLRQNKKGISKAFIFKYKSSDRIYKLTLGQYPHISLDKARDITTEYNSILQSLEFKEKGLSLKDYLQYMQDKYKNAKITFKYVFTEWIEKQSIRETTKKQYIRKSKPLLKVFGNKLIQDITKNDIIEFFQSYQVRGKLNTCYELYRALKRVFDYCIAYDYIEYSVCDRIKYKIIFKLPKVKHHKAILEKDLKDFVLYSNKALFNDLDIHKHNDISKTTRYLTLDYRLFAIMYKFNMYMPLRIHNVISLEWSHVDFKNKMLVIPAYKMKLNKEFKLPLSSQALKILDFMYKQKLDKYVFSHALSDKVRLQRAFYNALNEYIQLQKQGLITENTQRKLAKKYLLSYFSIRDLIQKYRKDNSIKDKYKKFIDNALHNHANYSTYTKFIKTHKLNAPHRIRSTFSTILYDLTPKHKLDFTIIEMCLAHSVGNMVIQSYNHSERMQERLELMQFWADYIDKLAHENTLQQVVNNSDLYLFNPTDDSDTLRF</sequence>
<dbReference type="InterPro" id="IPR050808">
    <property type="entry name" value="Phage_Integrase"/>
</dbReference>
<dbReference type="Gene3D" id="3.30.160.390">
    <property type="entry name" value="Integrase, DNA-binding domain"/>
    <property type="match status" value="1"/>
</dbReference>
<dbReference type="EMBL" id="AQFW01000004">
    <property type="protein sequence ID" value="EMZ41029.1"/>
    <property type="molecule type" value="Genomic_DNA"/>
</dbReference>